<reference evidence="1" key="1">
    <citation type="submission" date="2018-02" db="EMBL/GenBank/DDBJ databases">
        <authorList>
            <person name="Cohen D.B."/>
            <person name="Kent A.D."/>
        </authorList>
    </citation>
    <scope>NUCLEOTIDE SEQUENCE</scope>
</reference>
<sequence length="320" mass="35894">MSDFDVLGTVGKLALPTFARFLDLRKSELGLARYGPANGGHRSVFGPFEDSFPIGIPASPGRLCAQAWQRRWENSGTFSKTLFRRPVFTRMVDVAPDVGFRRSWYRRKAYATYFPKVQALHRGELGFARYDLANRGRRNVPYAKGFDHNSLVSRPFLARKVSNRSSHHVLQNGQGAVSSIQLSVWSTVRSNLGQTWLTLVKLGRIWSKPSKFWEMCPGPHFECFWAWWTLVGLETARSNLGQTLVNPGQTWSTLVKLLRTLGNVSWVAFRGFSGIVGPRRVRNGLVNPWSNLVNPGQPGQPLSNLVKPPQTLEEVLGVAS</sequence>
<proteinExistence type="predicted"/>
<name>A0A2N9G8T1_FAGSY</name>
<dbReference type="AlphaFoldDB" id="A0A2N9G8T1"/>
<accession>A0A2N9G8T1</accession>
<protein>
    <submittedName>
        <fullName evidence="1">Uncharacterized protein</fullName>
    </submittedName>
</protein>
<dbReference type="EMBL" id="OIVN01001930">
    <property type="protein sequence ID" value="SPC99057.1"/>
    <property type="molecule type" value="Genomic_DNA"/>
</dbReference>
<organism evidence="1">
    <name type="scientific">Fagus sylvatica</name>
    <name type="common">Beechnut</name>
    <dbReference type="NCBI Taxonomy" id="28930"/>
    <lineage>
        <taxon>Eukaryota</taxon>
        <taxon>Viridiplantae</taxon>
        <taxon>Streptophyta</taxon>
        <taxon>Embryophyta</taxon>
        <taxon>Tracheophyta</taxon>
        <taxon>Spermatophyta</taxon>
        <taxon>Magnoliopsida</taxon>
        <taxon>eudicotyledons</taxon>
        <taxon>Gunneridae</taxon>
        <taxon>Pentapetalae</taxon>
        <taxon>rosids</taxon>
        <taxon>fabids</taxon>
        <taxon>Fagales</taxon>
        <taxon>Fagaceae</taxon>
        <taxon>Fagus</taxon>
    </lineage>
</organism>
<gene>
    <name evidence="1" type="ORF">FSB_LOCUS26939</name>
</gene>
<evidence type="ECO:0000313" key="1">
    <source>
        <dbReference type="EMBL" id="SPC99057.1"/>
    </source>
</evidence>